<keyword evidence="2" id="KW-1185">Reference proteome</keyword>
<evidence type="ECO:0000313" key="1">
    <source>
        <dbReference type="EMBL" id="KAH3887182.1"/>
    </source>
</evidence>
<evidence type="ECO:0000313" key="2">
    <source>
        <dbReference type="Proteomes" id="UP000828390"/>
    </source>
</evidence>
<reference evidence="1" key="1">
    <citation type="journal article" date="2019" name="bioRxiv">
        <title>The Genome of the Zebra Mussel, Dreissena polymorpha: A Resource for Invasive Species Research.</title>
        <authorList>
            <person name="McCartney M.A."/>
            <person name="Auch B."/>
            <person name="Kono T."/>
            <person name="Mallez S."/>
            <person name="Zhang Y."/>
            <person name="Obille A."/>
            <person name="Becker A."/>
            <person name="Abrahante J.E."/>
            <person name="Garbe J."/>
            <person name="Badalamenti J.P."/>
            <person name="Herman A."/>
            <person name="Mangelson H."/>
            <person name="Liachko I."/>
            <person name="Sullivan S."/>
            <person name="Sone E.D."/>
            <person name="Koren S."/>
            <person name="Silverstein K.A.T."/>
            <person name="Beckman K.B."/>
            <person name="Gohl D.M."/>
        </authorList>
    </citation>
    <scope>NUCLEOTIDE SEQUENCE</scope>
    <source>
        <strain evidence="1">Duluth1</strain>
        <tissue evidence="1">Whole animal</tissue>
    </source>
</reference>
<reference evidence="1" key="2">
    <citation type="submission" date="2020-11" db="EMBL/GenBank/DDBJ databases">
        <authorList>
            <person name="McCartney M.A."/>
            <person name="Auch B."/>
            <person name="Kono T."/>
            <person name="Mallez S."/>
            <person name="Becker A."/>
            <person name="Gohl D.M."/>
            <person name="Silverstein K.A.T."/>
            <person name="Koren S."/>
            <person name="Bechman K.B."/>
            <person name="Herman A."/>
            <person name="Abrahante J.E."/>
            <person name="Garbe J."/>
        </authorList>
    </citation>
    <scope>NUCLEOTIDE SEQUENCE</scope>
    <source>
        <strain evidence="1">Duluth1</strain>
        <tissue evidence="1">Whole animal</tissue>
    </source>
</reference>
<sequence length="71" mass="7771">MDVDGSQSSLSHLRAHFLAAISQTLGHKEVKQGQQLAYRQDRGQVTQRHGNPSPGLPIILILLGNHSSKFV</sequence>
<organism evidence="1 2">
    <name type="scientific">Dreissena polymorpha</name>
    <name type="common">Zebra mussel</name>
    <name type="synonym">Mytilus polymorpha</name>
    <dbReference type="NCBI Taxonomy" id="45954"/>
    <lineage>
        <taxon>Eukaryota</taxon>
        <taxon>Metazoa</taxon>
        <taxon>Spiralia</taxon>
        <taxon>Lophotrochozoa</taxon>
        <taxon>Mollusca</taxon>
        <taxon>Bivalvia</taxon>
        <taxon>Autobranchia</taxon>
        <taxon>Heteroconchia</taxon>
        <taxon>Euheterodonta</taxon>
        <taxon>Imparidentia</taxon>
        <taxon>Neoheterodontei</taxon>
        <taxon>Myida</taxon>
        <taxon>Dreissenoidea</taxon>
        <taxon>Dreissenidae</taxon>
        <taxon>Dreissena</taxon>
    </lineage>
</organism>
<comment type="caution">
    <text evidence="1">The sequence shown here is derived from an EMBL/GenBank/DDBJ whole genome shotgun (WGS) entry which is preliminary data.</text>
</comment>
<protein>
    <submittedName>
        <fullName evidence="1">Uncharacterized protein</fullName>
    </submittedName>
</protein>
<proteinExistence type="predicted"/>
<dbReference type="AlphaFoldDB" id="A0A9D4N038"/>
<name>A0A9D4N038_DREPO</name>
<accession>A0A9D4N038</accession>
<dbReference type="EMBL" id="JAIWYP010000001">
    <property type="protein sequence ID" value="KAH3887182.1"/>
    <property type="molecule type" value="Genomic_DNA"/>
</dbReference>
<dbReference type="Proteomes" id="UP000828390">
    <property type="component" value="Unassembled WGS sequence"/>
</dbReference>
<gene>
    <name evidence="1" type="ORF">DPMN_011198</name>
</gene>